<accession>A0A840R579</accession>
<dbReference type="Proteomes" id="UP000536640">
    <property type="component" value="Unassembled WGS sequence"/>
</dbReference>
<dbReference type="NCBIfam" id="NF009905">
    <property type="entry name" value="PRK13368.1"/>
    <property type="match status" value="1"/>
</dbReference>
<evidence type="ECO:0000313" key="5">
    <source>
        <dbReference type="Proteomes" id="UP000536640"/>
    </source>
</evidence>
<dbReference type="GO" id="GO:0008690">
    <property type="term" value="F:3-deoxy-manno-octulosonate cytidylyltransferase activity"/>
    <property type="evidence" value="ECO:0007669"/>
    <property type="project" value="UniProtKB-EC"/>
</dbReference>
<keyword evidence="5" id="KW-1185">Reference proteome</keyword>
<comment type="caution">
    <text evidence="4">The sequence shown here is derived from an EMBL/GenBank/DDBJ whole genome shotgun (WGS) entry which is preliminary data.</text>
</comment>
<organism evidence="4 5">
    <name type="scientific">Zhongshania antarctica</name>
    <dbReference type="NCBI Taxonomy" id="641702"/>
    <lineage>
        <taxon>Bacteria</taxon>
        <taxon>Pseudomonadati</taxon>
        <taxon>Pseudomonadota</taxon>
        <taxon>Gammaproteobacteria</taxon>
        <taxon>Cellvibrionales</taxon>
        <taxon>Spongiibacteraceae</taxon>
        <taxon>Zhongshania</taxon>
    </lineage>
</organism>
<dbReference type="InterPro" id="IPR003329">
    <property type="entry name" value="Cytidylyl_trans"/>
</dbReference>
<dbReference type="Pfam" id="PF02348">
    <property type="entry name" value="CTP_transf_3"/>
    <property type="match status" value="1"/>
</dbReference>
<dbReference type="NCBIfam" id="NF003952">
    <property type="entry name" value="PRK05450.1-5"/>
    <property type="match status" value="1"/>
</dbReference>
<evidence type="ECO:0000313" key="4">
    <source>
        <dbReference type="EMBL" id="MBB5187724.1"/>
    </source>
</evidence>
<dbReference type="GO" id="GO:0005829">
    <property type="term" value="C:cytosol"/>
    <property type="evidence" value="ECO:0007669"/>
    <property type="project" value="TreeGrafter"/>
</dbReference>
<dbReference type="InterPro" id="IPR004528">
    <property type="entry name" value="KdsB"/>
</dbReference>
<dbReference type="EC" id="2.7.7.38" evidence="4"/>
<keyword evidence="3" id="KW-0448">Lipopolysaccharide biosynthesis</keyword>
<protein>
    <submittedName>
        <fullName evidence="4">3-deoxy-manno-octulosonate cytidylyltransferase (CMP-KDO synthetase)</fullName>
        <ecNumber evidence="4">2.7.7.38</ecNumber>
    </submittedName>
</protein>
<gene>
    <name evidence="4" type="ORF">HNQ57_002002</name>
</gene>
<dbReference type="CDD" id="cd02517">
    <property type="entry name" value="CMP-KDO-Synthetase"/>
    <property type="match status" value="1"/>
</dbReference>
<keyword evidence="1 4" id="KW-0808">Transferase</keyword>
<reference evidence="4 5" key="1">
    <citation type="submission" date="2020-08" db="EMBL/GenBank/DDBJ databases">
        <title>Genomic Encyclopedia of Type Strains, Phase IV (KMG-IV): sequencing the most valuable type-strain genomes for metagenomic binning, comparative biology and taxonomic classification.</title>
        <authorList>
            <person name="Goeker M."/>
        </authorList>
    </citation>
    <scope>NUCLEOTIDE SEQUENCE [LARGE SCALE GENOMIC DNA]</scope>
    <source>
        <strain evidence="4 5">DSM 25701</strain>
    </source>
</reference>
<dbReference type="SUPFAM" id="SSF53448">
    <property type="entry name" value="Nucleotide-diphospho-sugar transferases"/>
    <property type="match status" value="1"/>
</dbReference>
<evidence type="ECO:0000256" key="3">
    <source>
        <dbReference type="ARBA" id="ARBA00022985"/>
    </source>
</evidence>
<sequence length="243" mass="26993">MRTIVVIPARYESSRFPGKPLVSLLGKPMVLWVAELSEKAVGKANVYVATDDSRIAEVVIDAGYQVIMTGDALTGTDRLAEAARKVSADIYINIQGDEPLVDPQDIVRVIEEKKLHFDAVINCYCELSESEDPGSVNIPKVIFSEGKKLVYMSRKVLPGYKDCGNAPKKLYKQVCIYAFNRKQLADFENFGRKSKLESSEDIEIIRFLEWGQEIRMVEAVSGSLAVDVVGDVIPVEAALQSRF</sequence>
<dbReference type="Gene3D" id="3.90.550.10">
    <property type="entry name" value="Spore Coat Polysaccharide Biosynthesis Protein SpsA, Chain A"/>
    <property type="match status" value="1"/>
</dbReference>
<dbReference type="EMBL" id="JACHHW010000005">
    <property type="protein sequence ID" value="MBB5187724.1"/>
    <property type="molecule type" value="Genomic_DNA"/>
</dbReference>
<name>A0A840R579_9GAMM</name>
<dbReference type="AlphaFoldDB" id="A0A840R579"/>
<proteinExistence type="predicted"/>
<dbReference type="GO" id="GO:0009103">
    <property type="term" value="P:lipopolysaccharide biosynthetic process"/>
    <property type="evidence" value="ECO:0007669"/>
    <property type="project" value="UniProtKB-KW"/>
</dbReference>
<dbReference type="PANTHER" id="PTHR42866">
    <property type="entry name" value="3-DEOXY-MANNO-OCTULOSONATE CYTIDYLYLTRANSFERASE"/>
    <property type="match status" value="1"/>
</dbReference>
<evidence type="ECO:0000256" key="2">
    <source>
        <dbReference type="ARBA" id="ARBA00022695"/>
    </source>
</evidence>
<dbReference type="InterPro" id="IPR029044">
    <property type="entry name" value="Nucleotide-diphossugar_trans"/>
</dbReference>
<dbReference type="RefSeq" id="WP_184462565.1">
    <property type="nucleotide sequence ID" value="NZ_JACHHW010000005.1"/>
</dbReference>
<evidence type="ECO:0000256" key="1">
    <source>
        <dbReference type="ARBA" id="ARBA00022679"/>
    </source>
</evidence>
<dbReference type="PANTHER" id="PTHR42866:SF2">
    <property type="entry name" value="3-DEOXY-MANNO-OCTULOSONATE CYTIDYLYLTRANSFERASE, MITOCHONDRIAL"/>
    <property type="match status" value="1"/>
</dbReference>
<keyword evidence="2 4" id="KW-0548">Nucleotidyltransferase</keyword>